<evidence type="ECO:0000256" key="5">
    <source>
        <dbReference type="SAM" id="Phobius"/>
    </source>
</evidence>
<feature type="transmembrane region" description="Helical" evidence="5">
    <location>
        <begin position="327"/>
        <end position="349"/>
    </location>
</feature>
<feature type="transmembrane region" description="Helical" evidence="5">
    <location>
        <begin position="176"/>
        <end position="196"/>
    </location>
</feature>
<organism evidence="7 8">
    <name type="scientific">Seminavis robusta</name>
    <dbReference type="NCBI Taxonomy" id="568900"/>
    <lineage>
        <taxon>Eukaryota</taxon>
        <taxon>Sar</taxon>
        <taxon>Stramenopiles</taxon>
        <taxon>Ochrophyta</taxon>
        <taxon>Bacillariophyta</taxon>
        <taxon>Bacillariophyceae</taxon>
        <taxon>Bacillariophycidae</taxon>
        <taxon>Naviculales</taxon>
        <taxon>Naviculaceae</taxon>
        <taxon>Seminavis</taxon>
    </lineage>
</organism>
<dbReference type="Proteomes" id="UP001153069">
    <property type="component" value="Unassembled WGS sequence"/>
</dbReference>
<dbReference type="EMBL" id="CAICTM010000660">
    <property type="protein sequence ID" value="CAB9514566.1"/>
    <property type="molecule type" value="Genomic_DNA"/>
</dbReference>
<name>A0A9N8E4L4_9STRA</name>
<feature type="signal peptide" evidence="6">
    <location>
        <begin position="1"/>
        <end position="23"/>
    </location>
</feature>
<dbReference type="InterPro" id="IPR007300">
    <property type="entry name" value="CidB/LrgB"/>
</dbReference>
<dbReference type="GO" id="GO:0016020">
    <property type="term" value="C:membrane"/>
    <property type="evidence" value="ECO:0007669"/>
    <property type="project" value="UniProtKB-SubCell"/>
</dbReference>
<evidence type="ECO:0000313" key="7">
    <source>
        <dbReference type="EMBL" id="CAB9514566.1"/>
    </source>
</evidence>
<evidence type="ECO:0000313" key="8">
    <source>
        <dbReference type="Proteomes" id="UP001153069"/>
    </source>
</evidence>
<feature type="transmembrane region" description="Helical" evidence="5">
    <location>
        <begin position="108"/>
        <end position="126"/>
    </location>
</feature>
<feature type="chain" id="PRO_5040132875" evidence="6">
    <location>
        <begin position="24"/>
        <end position="516"/>
    </location>
</feature>
<feature type="transmembrane region" description="Helical" evidence="5">
    <location>
        <begin position="260"/>
        <end position="278"/>
    </location>
</feature>
<dbReference type="Pfam" id="PF04172">
    <property type="entry name" value="LrgB"/>
    <property type="match status" value="1"/>
</dbReference>
<dbReference type="OrthoDB" id="2502820at2759"/>
<keyword evidence="6" id="KW-0732">Signal</keyword>
<evidence type="ECO:0000256" key="4">
    <source>
        <dbReference type="ARBA" id="ARBA00023136"/>
    </source>
</evidence>
<keyword evidence="8" id="KW-1185">Reference proteome</keyword>
<feature type="transmembrane region" description="Helical" evidence="5">
    <location>
        <begin position="284"/>
        <end position="306"/>
    </location>
</feature>
<evidence type="ECO:0000256" key="2">
    <source>
        <dbReference type="ARBA" id="ARBA00022692"/>
    </source>
</evidence>
<feature type="transmembrane region" description="Helical" evidence="5">
    <location>
        <begin position="450"/>
        <end position="468"/>
    </location>
</feature>
<evidence type="ECO:0000256" key="3">
    <source>
        <dbReference type="ARBA" id="ARBA00022989"/>
    </source>
</evidence>
<comment type="subcellular location">
    <subcellularLocation>
        <location evidence="1">Membrane</location>
        <topology evidence="1">Multi-pass membrane protein</topology>
    </subcellularLocation>
</comment>
<reference evidence="7" key="1">
    <citation type="submission" date="2020-06" db="EMBL/GenBank/DDBJ databases">
        <authorList>
            <consortium name="Plant Systems Biology data submission"/>
        </authorList>
    </citation>
    <scope>NUCLEOTIDE SEQUENCE</scope>
    <source>
        <strain evidence="7">D6</strain>
    </source>
</reference>
<gene>
    <name evidence="7" type="ORF">SEMRO_661_G183210.1</name>
</gene>
<keyword evidence="3 5" id="KW-1133">Transmembrane helix</keyword>
<feature type="transmembrane region" description="Helical" evidence="5">
    <location>
        <begin position="361"/>
        <end position="381"/>
    </location>
</feature>
<protein>
    <submittedName>
        <fullName evidence="7">Plastidal glycolate/glycerate translocator 1, chloroplastic</fullName>
    </submittedName>
</protein>
<dbReference type="PANTHER" id="PTHR30249:SF0">
    <property type="entry name" value="PLASTIDAL GLYCOLATE_GLYCERATE TRANSLOCATOR 1, CHLOROPLASTIC"/>
    <property type="match status" value="1"/>
</dbReference>
<accession>A0A9N8E4L4</accession>
<sequence length="516" mass="52711">MLRCFSLLLGVALLSNAPSLVNAERFSHQPTQHASFPKKVSILTEEVFVNAERVPRGGAKAKVANTKAKAPPAHPDVPTAQQLAGVAVFTIIELSFRKVFKTYNIRFPGQLAGCVALFAVMIAAQAVAPNSGDAICNALSPGAGLLAKWMGVFFVPGLTMLPLAPSVGGPVEILKTLGVVIVGFFYSLALVSYTVLGVRKLLGTLSEEEASSVGSSTTGAAKKPYAESTTKFLVTGSVVTAAISIAATKTGNSFQKPLETLFLGFATLATYVWGANLPSSITTIINPLLSSAILTLGVVRLTAMATDTSFVDVLKSYTCKKLAPMEAGAGDLLLFLLSPSVISFAVGMYKGKALIASNLPAIITAVMTGSIGSMFGTAALARLINLGGSNGKVIRIAAVPRSTQTALGMIIAELLGGDIAIAATMIILTGIFGGMVGVKTLNAWGVKDSVSRGLGIGSAGLSLGVVSIKGEPEAFAFAGLCLVLTAVAATCLASIPAVADLLIKIAGGAPAIAEAL</sequence>
<feature type="transmembrane region" description="Helical" evidence="5">
    <location>
        <begin position="146"/>
        <end position="164"/>
    </location>
</feature>
<keyword evidence="4 5" id="KW-0472">Membrane</keyword>
<dbReference type="PANTHER" id="PTHR30249">
    <property type="entry name" value="PUTATIVE SEROTONIN TRANSPORTER"/>
    <property type="match status" value="1"/>
</dbReference>
<keyword evidence="2 5" id="KW-0812">Transmembrane</keyword>
<feature type="transmembrane region" description="Helical" evidence="5">
    <location>
        <begin position="232"/>
        <end position="248"/>
    </location>
</feature>
<dbReference type="AlphaFoldDB" id="A0A9N8E4L4"/>
<evidence type="ECO:0000256" key="6">
    <source>
        <dbReference type="SAM" id="SignalP"/>
    </source>
</evidence>
<evidence type="ECO:0000256" key="1">
    <source>
        <dbReference type="ARBA" id="ARBA00004141"/>
    </source>
</evidence>
<proteinExistence type="predicted"/>
<comment type="caution">
    <text evidence="7">The sequence shown here is derived from an EMBL/GenBank/DDBJ whole genome shotgun (WGS) entry which is preliminary data.</text>
</comment>
<feature type="transmembrane region" description="Helical" evidence="5">
    <location>
        <begin position="474"/>
        <end position="495"/>
    </location>
</feature>